<dbReference type="OrthoDB" id="5548359at2759"/>
<dbReference type="GO" id="GO:0034244">
    <property type="term" value="P:negative regulation of transcription elongation by RNA polymerase II"/>
    <property type="evidence" value="ECO:0007669"/>
    <property type="project" value="TreeGrafter"/>
</dbReference>
<protein>
    <submittedName>
        <fullName evidence="4">Cofactor of BRCA1</fullName>
    </submittedName>
</protein>
<dbReference type="STRING" id="29172.A0A0D8Y0Y0"/>
<dbReference type="GO" id="GO:0003676">
    <property type="term" value="F:nucleic acid binding"/>
    <property type="evidence" value="ECO:0007669"/>
    <property type="project" value="InterPro"/>
</dbReference>
<dbReference type="Pfam" id="PF06209">
    <property type="entry name" value="COBRA1"/>
    <property type="match status" value="1"/>
</dbReference>
<proteinExistence type="predicted"/>
<dbReference type="Proteomes" id="UP000053766">
    <property type="component" value="Unassembled WGS sequence"/>
</dbReference>
<feature type="domain" description="CCHC-type" evidence="3">
    <location>
        <begin position="607"/>
        <end position="622"/>
    </location>
</feature>
<keyword evidence="1" id="KW-0863">Zinc-finger</keyword>
<reference evidence="4 5" key="1">
    <citation type="submission" date="2013-11" db="EMBL/GenBank/DDBJ databases">
        <title>Draft genome of the bovine lungworm Dictyocaulus viviparus.</title>
        <authorList>
            <person name="Mitreva M."/>
        </authorList>
    </citation>
    <scope>NUCLEOTIDE SEQUENCE [LARGE SCALE GENOMIC DNA]</scope>
    <source>
        <strain evidence="4 5">HannoverDv2000</strain>
    </source>
</reference>
<dbReference type="InterPro" id="IPR010405">
    <property type="entry name" value="COBRA1"/>
</dbReference>
<evidence type="ECO:0000256" key="2">
    <source>
        <dbReference type="SAM" id="MobiDB-lite"/>
    </source>
</evidence>
<dbReference type="PANTHER" id="PTHR13503:SF3">
    <property type="entry name" value="NEGATIVE ELONGATION FACTOR B"/>
    <property type="match status" value="1"/>
</dbReference>
<dbReference type="InterPro" id="IPR001878">
    <property type="entry name" value="Znf_CCHC"/>
</dbReference>
<organism evidence="4 5">
    <name type="scientific">Dictyocaulus viviparus</name>
    <name type="common">Bovine lungworm</name>
    <dbReference type="NCBI Taxonomy" id="29172"/>
    <lineage>
        <taxon>Eukaryota</taxon>
        <taxon>Metazoa</taxon>
        <taxon>Ecdysozoa</taxon>
        <taxon>Nematoda</taxon>
        <taxon>Chromadorea</taxon>
        <taxon>Rhabditida</taxon>
        <taxon>Rhabditina</taxon>
        <taxon>Rhabditomorpha</taxon>
        <taxon>Strongyloidea</taxon>
        <taxon>Metastrongylidae</taxon>
        <taxon>Dictyocaulus</taxon>
    </lineage>
</organism>
<evidence type="ECO:0000313" key="5">
    <source>
        <dbReference type="Proteomes" id="UP000053766"/>
    </source>
</evidence>
<sequence length="689" mass="78754">MKNLITVLNAILKKTGEHGSPESIGKLREQLERCFDLFNLPHFRQIVLENLKQIPVLDDCYLDRIMLDENFYSACPLSVQQQIWLRNKELFLKAFCPLIDSYLKRKEGLLMSIETLKTNFFTIETTKARRQWKEIRSTDLVLFIGTHEELFQTVATYIRELFCKTGDVLLCSLRYELIMAAHDANVENIIKSDPCHDFAWCLEACMRDKHLETHQTNRLRYILDNYPKTSYELCYLIMNIVDLAMISGDVHVIHFLCTMTVKKLRDLGSVHLPRDLPSILTLVRVLSLGCCAKELSCSKAHSAVLDPIFITKFLPELTFLLVEDSIREELLKSKSNLGDNFTATKFLTKPSDQLITFLKANLTASFLWFHCCLNILPSKKRMIDIQGLLRYAEVLPLLKDNVSSSGIWCHLLLHRIINSNQFEAVLLDNSLYNIIIEKVIVENLMVDRFVKYQLLKVINQIGYIWGQALCLATLKVFDQERFLHNGHADMDYFINEYNKLCERLRSAPMEKPETEHEQGQQTNSALPLNAASAPVEPLSFNLITCMSNSNLEPLPFRRPFGNTSGGASFSSRTLAELSASIPVHTDEDSFVDVSGLAKVRQTVTGACRKCGYPGHLPFQCRNYIQLKPGQSTVIDISSTSSESDGETPLAIVKLTMGTCERSREKEVDQRHRHDIHNPVRRHDEPKPHI</sequence>
<keyword evidence="1" id="KW-0479">Metal-binding</keyword>
<evidence type="ECO:0000259" key="3">
    <source>
        <dbReference type="PROSITE" id="PS50158"/>
    </source>
</evidence>
<reference evidence="5" key="2">
    <citation type="journal article" date="2016" name="Sci. Rep.">
        <title>Dictyocaulus viviparus genome, variome and transcriptome elucidate lungworm biology and support future intervention.</title>
        <authorList>
            <person name="McNulty S.N."/>
            <person name="Strube C."/>
            <person name="Rosa B.A."/>
            <person name="Martin J.C."/>
            <person name="Tyagi R."/>
            <person name="Choi Y.J."/>
            <person name="Wang Q."/>
            <person name="Hallsworth Pepin K."/>
            <person name="Zhang X."/>
            <person name="Ozersky P."/>
            <person name="Wilson R.K."/>
            <person name="Sternberg P.W."/>
            <person name="Gasser R.B."/>
            <person name="Mitreva M."/>
        </authorList>
    </citation>
    <scope>NUCLEOTIDE SEQUENCE [LARGE SCALE GENOMIC DNA]</scope>
    <source>
        <strain evidence="5">HannoverDv2000</strain>
    </source>
</reference>
<dbReference type="PROSITE" id="PS50158">
    <property type="entry name" value="ZF_CCHC"/>
    <property type="match status" value="1"/>
</dbReference>
<evidence type="ECO:0000256" key="1">
    <source>
        <dbReference type="PROSITE-ProRule" id="PRU00047"/>
    </source>
</evidence>
<keyword evidence="1" id="KW-0862">Zinc</keyword>
<dbReference type="GO" id="GO:0032021">
    <property type="term" value="C:NELF complex"/>
    <property type="evidence" value="ECO:0007669"/>
    <property type="project" value="TreeGrafter"/>
</dbReference>
<name>A0A0D8Y0Y0_DICVI</name>
<dbReference type="GO" id="GO:0008270">
    <property type="term" value="F:zinc ion binding"/>
    <property type="evidence" value="ECO:0007669"/>
    <property type="project" value="UniProtKB-KW"/>
</dbReference>
<dbReference type="AlphaFoldDB" id="A0A0D8Y0Y0"/>
<feature type="region of interest" description="Disordered" evidence="2">
    <location>
        <begin position="660"/>
        <end position="689"/>
    </location>
</feature>
<dbReference type="EMBL" id="KN716209">
    <property type="protein sequence ID" value="KJH50350.1"/>
    <property type="molecule type" value="Genomic_DNA"/>
</dbReference>
<dbReference type="PANTHER" id="PTHR13503">
    <property type="entry name" value="NEGATIVE ELONGATION FACTOR COMPLEX MEMBER B"/>
    <property type="match status" value="1"/>
</dbReference>
<keyword evidence="5" id="KW-1185">Reference proteome</keyword>
<accession>A0A0D8Y0Y0</accession>
<gene>
    <name evidence="4" type="ORF">DICVIV_03544</name>
</gene>
<evidence type="ECO:0000313" key="4">
    <source>
        <dbReference type="EMBL" id="KJH50350.1"/>
    </source>
</evidence>